<protein>
    <recommendedName>
        <fullName evidence="1">VOC domain-containing protein</fullName>
    </recommendedName>
</protein>
<reference evidence="2 3" key="1">
    <citation type="submission" date="2015-12" db="EMBL/GenBank/DDBJ databases">
        <title>Complete genome sequence of Pseudoalteromonas rubra SCSIO 6842, harboring a conjugative plasmid.</title>
        <authorList>
            <person name="Li B."/>
            <person name="Wang X."/>
        </authorList>
    </citation>
    <scope>NUCLEOTIDE SEQUENCE [LARGE SCALE GENOMIC DNA]</scope>
    <source>
        <strain evidence="2 3">SCSIO 6842</strain>
    </source>
</reference>
<evidence type="ECO:0000313" key="3">
    <source>
        <dbReference type="Proteomes" id="UP000069015"/>
    </source>
</evidence>
<dbReference type="RefSeq" id="WP_058795208.1">
    <property type="nucleotide sequence ID" value="NZ_CP013611.1"/>
</dbReference>
<dbReference type="InterPro" id="IPR037523">
    <property type="entry name" value="VOC_core"/>
</dbReference>
<dbReference type="SUPFAM" id="SSF54593">
    <property type="entry name" value="Glyoxalase/Bleomycin resistance protein/Dihydroxybiphenyl dioxygenase"/>
    <property type="match status" value="1"/>
</dbReference>
<accession>A0A0U3GNB4</accession>
<dbReference type="Gene3D" id="3.10.180.10">
    <property type="entry name" value="2,3-Dihydroxybiphenyl 1,2-Dioxygenase, domain 1"/>
    <property type="match status" value="1"/>
</dbReference>
<dbReference type="PANTHER" id="PTHR35006:SF1">
    <property type="entry name" value="BLL2941 PROTEIN"/>
    <property type="match status" value="1"/>
</dbReference>
<dbReference type="CDD" id="cd07262">
    <property type="entry name" value="VOC_like"/>
    <property type="match status" value="1"/>
</dbReference>
<dbReference type="InterPro" id="IPR004360">
    <property type="entry name" value="Glyas_Fos-R_dOase_dom"/>
</dbReference>
<dbReference type="EMBL" id="CP013611">
    <property type="protein sequence ID" value="ALU41742.1"/>
    <property type="molecule type" value="Genomic_DNA"/>
</dbReference>
<dbReference type="PANTHER" id="PTHR35006">
    <property type="entry name" value="GLYOXALASE FAMILY PROTEIN (AFU_ORTHOLOGUE AFUA_5G14830)"/>
    <property type="match status" value="1"/>
</dbReference>
<dbReference type="AlphaFoldDB" id="A0A0U3GNB4"/>
<proteinExistence type="predicted"/>
<evidence type="ECO:0000313" key="2">
    <source>
        <dbReference type="EMBL" id="ALU41742.1"/>
    </source>
</evidence>
<dbReference type="Pfam" id="PF00903">
    <property type="entry name" value="Glyoxalase"/>
    <property type="match status" value="1"/>
</dbReference>
<gene>
    <name evidence="2" type="ORF">AT705_01650</name>
</gene>
<name>A0A0U3GNB4_9GAMM</name>
<dbReference type="KEGG" id="prr:AT705_01650"/>
<evidence type="ECO:0000259" key="1">
    <source>
        <dbReference type="PROSITE" id="PS51819"/>
    </source>
</evidence>
<dbReference type="PROSITE" id="PS51819">
    <property type="entry name" value="VOC"/>
    <property type="match status" value="1"/>
</dbReference>
<dbReference type="InterPro" id="IPR029068">
    <property type="entry name" value="Glyas_Bleomycin-R_OHBP_Dase"/>
</dbReference>
<sequence>MFSHISVGTNDLDKAMAFYDAVFSEIGVSRAKQGDGWAAYGDYGELGIGVFWLFKPFNGNPATAGNGTNIAFMAPTRKSVDAFYAAALENGGECAGKPGIREEDHPNFYAAFIRDVDNNKIVVVCHDPE</sequence>
<feature type="domain" description="VOC" evidence="1">
    <location>
        <begin position="1"/>
        <end position="126"/>
    </location>
</feature>
<organism evidence="2 3">
    <name type="scientific">Pseudoalteromonas rubra</name>
    <dbReference type="NCBI Taxonomy" id="43658"/>
    <lineage>
        <taxon>Bacteria</taxon>
        <taxon>Pseudomonadati</taxon>
        <taxon>Pseudomonadota</taxon>
        <taxon>Gammaproteobacteria</taxon>
        <taxon>Alteromonadales</taxon>
        <taxon>Pseudoalteromonadaceae</taxon>
        <taxon>Pseudoalteromonas</taxon>
    </lineage>
</organism>
<dbReference type="Proteomes" id="UP000069015">
    <property type="component" value="Chromosome 1"/>
</dbReference>